<sequence length="421" mass="47001">MMKMLALILAGGQGTRLGVITNNLAKPAVPFGGKYRIIDFAISNCVNSGINTVGVVTQYMPHQLVSHLGIGKPWDLDIKDGGLHVLPPYLSRSDTSWYKGTADAVYQNIDFIDKYNPDVVLILSGDHVYKMDYNDIVDYHIEKDSSCTIACMEVPINEAHRFGIMVTDPFNKIIEFQEKPSEPKGTLASLGIYVFDWEYLKYLLKEDSNDPNSKHDFGNNIIPKILEEKANLFAYSYEDYWRDVGTIDSFLDSNLEILGPLPPLDIHEKRWKIYTQSEELPPAFISESSKVIKSFISEGSEIEGNVENSVIFQGVSVGKGTNIKNSVIMNNVVIGENCEINKSIIAENTVIGNNVKIGIGDFKESTIDKKIYNSEISLIGFNTIIPDNFEIGKNCVIDNNIDLNEKEFTKLESGDGIIDVF</sequence>
<comment type="pathway">
    <text evidence="9">Glycan biosynthesis; glycogen biosynthesis.</text>
</comment>
<protein>
    <recommendedName>
        <fullName evidence="9">Glucose-1-phosphate adenylyltransferase</fullName>
        <ecNumber evidence="9">2.7.7.27</ecNumber>
    </recommendedName>
    <alternativeName>
        <fullName evidence="9">ADP-glucose pyrophosphorylase</fullName>
        <shortName evidence="9">ADPGlc PPase</shortName>
    </alternativeName>
    <alternativeName>
        <fullName evidence="9">ADP-glucose synthase</fullName>
    </alternativeName>
</protein>
<comment type="catalytic activity">
    <reaction evidence="9">
        <text>alpha-D-glucose 1-phosphate + ATP + H(+) = ADP-alpha-D-glucose + diphosphate</text>
        <dbReference type="Rhea" id="RHEA:12120"/>
        <dbReference type="ChEBI" id="CHEBI:15378"/>
        <dbReference type="ChEBI" id="CHEBI:30616"/>
        <dbReference type="ChEBI" id="CHEBI:33019"/>
        <dbReference type="ChEBI" id="CHEBI:57498"/>
        <dbReference type="ChEBI" id="CHEBI:58601"/>
        <dbReference type="EC" id="2.7.7.27"/>
    </reaction>
</comment>
<dbReference type="RefSeq" id="WP_091402622.1">
    <property type="nucleotide sequence ID" value="NZ_FMYV01000002.1"/>
</dbReference>
<keyword evidence="2 9" id="KW-0321">Glycogen metabolism</keyword>
<name>A0A4Z0W1E8_9BACT</name>
<feature type="binding site" evidence="9">
    <location>
        <position position="189"/>
    </location>
    <ligand>
        <name>alpha-D-glucose 1-phosphate</name>
        <dbReference type="ChEBI" id="CHEBI:58601"/>
    </ligand>
</feature>
<dbReference type="Gene3D" id="2.160.10.10">
    <property type="entry name" value="Hexapeptide repeat proteins"/>
    <property type="match status" value="1"/>
</dbReference>
<reference evidence="12 13" key="1">
    <citation type="submission" date="2019-04" db="EMBL/GenBank/DDBJ databases">
        <title>Draft genome sequence data and analysis of a Fermenting Bacterium, Geotoga petraea strain HO-Geo1, isolated from heavy-oil petroleum reservoir in Russia.</title>
        <authorList>
            <person name="Grouzdev D.S."/>
            <person name="Semenova E.M."/>
            <person name="Sokolova D.S."/>
            <person name="Tourova T.P."/>
            <person name="Poltaraus A.B."/>
            <person name="Nazina T.N."/>
        </authorList>
    </citation>
    <scope>NUCLEOTIDE SEQUENCE [LARGE SCALE GENOMIC DNA]</scope>
    <source>
        <strain evidence="12 13">HO-Geo1</strain>
    </source>
</reference>
<dbReference type="NCBIfam" id="NF003670">
    <property type="entry name" value="PRK05293.1"/>
    <property type="match status" value="1"/>
</dbReference>
<feature type="domain" description="Glucose-1-phosphate adenylyltransferase/Bifunctional protein GlmU-like C-terminal hexapeptide" evidence="11">
    <location>
        <begin position="287"/>
        <end position="360"/>
    </location>
</feature>
<proteinExistence type="inferred from homology"/>
<keyword evidence="3 9" id="KW-0808">Transferase</keyword>
<dbReference type="Pfam" id="PF00483">
    <property type="entry name" value="NTP_transferase"/>
    <property type="match status" value="1"/>
</dbReference>
<evidence type="ECO:0000256" key="4">
    <source>
        <dbReference type="ARBA" id="ARBA00022695"/>
    </source>
</evidence>
<dbReference type="InterPro" id="IPR005835">
    <property type="entry name" value="NTP_transferase_dom"/>
</dbReference>
<evidence type="ECO:0000256" key="6">
    <source>
        <dbReference type="ARBA" id="ARBA00022840"/>
    </source>
</evidence>
<evidence type="ECO:0000256" key="9">
    <source>
        <dbReference type="HAMAP-Rule" id="MF_00624"/>
    </source>
</evidence>
<evidence type="ECO:0000256" key="7">
    <source>
        <dbReference type="ARBA" id="ARBA00023056"/>
    </source>
</evidence>
<dbReference type="Proteomes" id="UP000297288">
    <property type="component" value="Unassembled WGS sequence"/>
</dbReference>
<feature type="binding site" evidence="9">
    <location>
        <begin position="178"/>
        <end position="179"/>
    </location>
    <ligand>
        <name>alpha-D-glucose 1-phosphate</name>
        <dbReference type="ChEBI" id="CHEBI:58601"/>
    </ligand>
</feature>
<dbReference type="SUPFAM" id="SSF53448">
    <property type="entry name" value="Nucleotide-diphospho-sugar transferases"/>
    <property type="match status" value="1"/>
</dbReference>
<feature type="domain" description="Nucleotidyl transferase" evidence="10">
    <location>
        <begin position="6"/>
        <end position="257"/>
    </location>
</feature>
<evidence type="ECO:0000256" key="5">
    <source>
        <dbReference type="ARBA" id="ARBA00022741"/>
    </source>
</evidence>
<dbReference type="InterPro" id="IPR023049">
    <property type="entry name" value="GlgC_bac"/>
</dbReference>
<dbReference type="EMBL" id="SRME01000002">
    <property type="protein sequence ID" value="TGG88250.1"/>
    <property type="molecule type" value="Genomic_DNA"/>
</dbReference>
<dbReference type="InterPro" id="IPR011004">
    <property type="entry name" value="Trimer_LpxA-like_sf"/>
</dbReference>
<dbReference type="PROSITE" id="PS00809">
    <property type="entry name" value="ADP_GLC_PYROPHOSPH_2"/>
    <property type="match status" value="1"/>
</dbReference>
<dbReference type="SUPFAM" id="SSF51161">
    <property type="entry name" value="Trimeric LpxA-like enzymes"/>
    <property type="match status" value="1"/>
</dbReference>
<keyword evidence="4 9" id="KW-0548">Nucleotidyltransferase</keyword>
<comment type="caution">
    <text evidence="12">The sequence shown here is derived from an EMBL/GenBank/DDBJ whole genome shotgun (WGS) entry which is preliminary data.</text>
</comment>
<dbReference type="GO" id="GO:0005524">
    <property type="term" value="F:ATP binding"/>
    <property type="evidence" value="ECO:0007669"/>
    <property type="project" value="UniProtKB-KW"/>
</dbReference>
<feature type="site" description="Could play a key role in the communication between the regulatory and the substrate sites" evidence="9">
    <location>
        <position position="97"/>
    </location>
</feature>
<dbReference type="EC" id="2.7.7.27" evidence="9"/>
<dbReference type="GO" id="GO:0005978">
    <property type="term" value="P:glycogen biosynthetic process"/>
    <property type="evidence" value="ECO:0007669"/>
    <property type="project" value="UniProtKB-UniRule"/>
</dbReference>
<dbReference type="CDD" id="cd02508">
    <property type="entry name" value="ADP_Glucose_PP"/>
    <property type="match status" value="1"/>
</dbReference>
<evidence type="ECO:0000256" key="1">
    <source>
        <dbReference type="ARBA" id="ARBA00010443"/>
    </source>
</evidence>
<dbReference type="InterPro" id="IPR029044">
    <property type="entry name" value="Nucleotide-diphossugar_trans"/>
</dbReference>
<feature type="binding site" evidence="9">
    <location>
        <position position="98"/>
    </location>
    <ligand>
        <name>alpha-D-glucose 1-phosphate</name>
        <dbReference type="ChEBI" id="CHEBI:58601"/>
    </ligand>
</feature>
<keyword evidence="5 9" id="KW-0547">Nucleotide-binding</keyword>
<organism evidence="12 13">
    <name type="scientific">Geotoga petraea</name>
    <dbReference type="NCBI Taxonomy" id="28234"/>
    <lineage>
        <taxon>Bacteria</taxon>
        <taxon>Thermotogati</taxon>
        <taxon>Thermotogota</taxon>
        <taxon>Thermotogae</taxon>
        <taxon>Petrotogales</taxon>
        <taxon>Petrotogaceae</taxon>
        <taxon>Geotoga</taxon>
    </lineage>
</organism>
<dbReference type="InterPro" id="IPR056818">
    <property type="entry name" value="GlmU/GlgC-like_hexapep"/>
</dbReference>
<evidence type="ECO:0000313" key="13">
    <source>
        <dbReference type="Proteomes" id="UP000297288"/>
    </source>
</evidence>
<dbReference type="UniPathway" id="UPA00164"/>
<dbReference type="InterPro" id="IPR011831">
    <property type="entry name" value="ADP-Glc_PPase"/>
</dbReference>
<keyword evidence="8 9" id="KW-0119">Carbohydrate metabolism</keyword>
<evidence type="ECO:0000256" key="8">
    <source>
        <dbReference type="ARBA" id="ARBA00023277"/>
    </source>
</evidence>
<evidence type="ECO:0000313" key="12">
    <source>
        <dbReference type="EMBL" id="TGG88250.1"/>
    </source>
</evidence>
<evidence type="ECO:0000259" key="10">
    <source>
        <dbReference type="Pfam" id="PF00483"/>
    </source>
</evidence>
<gene>
    <name evidence="9" type="primary">glgC</name>
    <name evidence="12" type="ORF">E4650_04215</name>
</gene>
<dbReference type="NCBIfam" id="TIGR02091">
    <property type="entry name" value="glgC"/>
    <property type="match status" value="1"/>
</dbReference>
<dbReference type="OrthoDB" id="9801810at2"/>
<keyword evidence="7 9" id="KW-0320">Glycogen biosynthesis</keyword>
<evidence type="ECO:0000256" key="2">
    <source>
        <dbReference type="ARBA" id="ARBA00022600"/>
    </source>
</evidence>
<dbReference type="AlphaFoldDB" id="A0A4Z0W1E8"/>
<dbReference type="GO" id="GO:0008878">
    <property type="term" value="F:glucose-1-phosphate adenylyltransferase activity"/>
    <property type="evidence" value="ECO:0007669"/>
    <property type="project" value="UniProtKB-UniRule"/>
</dbReference>
<dbReference type="PANTHER" id="PTHR43523:SF2">
    <property type="entry name" value="GLUCOSE-1-PHOSPHATE ADENYLYLTRANSFERASE"/>
    <property type="match status" value="1"/>
</dbReference>
<keyword evidence="6 9" id="KW-0067">ATP-binding</keyword>
<feature type="site" description="Could play a key role in the communication between the regulatory and the substrate sites" evidence="9">
    <location>
        <position position="58"/>
    </location>
</feature>
<dbReference type="PANTHER" id="PTHR43523">
    <property type="entry name" value="GLUCOSE-1-PHOSPHATE ADENYLYLTRANSFERASE-RELATED"/>
    <property type="match status" value="1"/>
</dbReference>
<evidence type="ECO:0000259" key="11">
    <source>
        <dbReference type="Pfam" id="PF24894"/>
    </source>
</evidence>
<dbReference type="Gene3D" id="3.90.550.10">
    <property type="entry name" value="Spore Coat Polysaccharide Biosynthesis Protein SpsA, Chain A"/>
    <property type="match status" value="1"/>
</dbReference>
<comment type="subunit">
    <text evidence="9">Homotetramer.</text>
</comment>
<dbReference type="InterPro" id="IPR005836">
    <property type="entry name" value="ADP_Glu_pyroP_CS"/>
</dbReference>
<evidence type="ECO:0000256" key="3">
    <source>
        <dbReference type="ARBA" id="ARBA00022679"/>
    </source>
</evidence>
<comment type="similarity">
    <text evidence="1 9">Belongs to the bacterial/plant glucose-1-phosphate adenylyltransferase family.</text>
</comment>
<dbReference type="CDD" id="cd04651">
    <property type="entry name" value="LbH_G1P_AT_C"/>
    <property type="match status" value="1"/>
</dbReference>
<accession>A0A4Z0W1E8</accession>
<dbReference type="HAMAP" id="MF_00624">
    <property type="entry name" value="GlgC"/>
    <property type="match status" value="1"/>
</dbReference>
<dbReference type="Pfam" id="PF24894">
    <property type="entry name" value="Hexapep_GlmU"/>
    <property type="match status" value="1"/>
</dbReference>
<feature type="binding site" evidence="9">
    <location>
        <position position="163"/>
    </location>
    <ligand>
        <name>alpha-D-glucose 1-phosphate</name>
        <dbReference type="ChEBI" id="CHEBI:58601"/>
    </ligand>
</feature>
<comment type="function">
    <text evidence="9">Involved in the biosynthesis of ADP-glucose, a building block required for the elongation reactions to produce glycogen. Catalyzes the reaction between ATP and alpha-D-glucose 1-phosphate (G1P) to produce pyrophosphate and ADP-Glc.</text>
</comment>